<evidence type="ECO:0000259" key="2">
    <source>
        <dbReference type="PROSITE" id="PS50801"/>
    </source>
</evidence>
<dbReference type="PROSITE" id="PS50801">
    <property type="entry name" value="STAS"/>
    <property type="match status" value="1"/>
</dbReference>
<dbReference type="PANTHER" id="PTHR33745:SF1">
    <property type="entry name" value="RSBT ANTAGONIST PROTEIN RSBS"/>
    <property type="match status" value="1"/>
</dbReference>
<dbReference type="Pfam" id="PF01740">
    <property type="entry name" value="STAS"/>
    <property type="match status" value="1"/>
</dbReference>
<proteinExistence type="predicted"/>
<reference evidence="3 4" key="1">
    <citation type="submission" date="2021-01" db="EMBL/GenBank/DDBJ databases">
        <title>Genomic Encyclopedia of Type Strains, Phase IV (KMG-IV): sequencing the most valuable type-strain genomes for metagenomic binning, comparative biology and taxonomic classification.</title>
        <authorList>
            <person name="Goeker M."/>
        </authorList>
    </citation>
    <scope>NUCLEOTIDE SEQUENCE [LARGE SCALE GENOMIC DNA]</scope>
    <source>
        <strain evidence="3 4">DSM 25540</strain>
    </source>
</reference>
<accession>A0ABS2PB11</accession>
<dbReference type="PANTHER" id="PTHR33745">
    <property type="entry name" value="RSBT ANTAGONIST PROTEIN RSBS-RELATED"/>
    <property type="match status" value="1"/>
</dbReference>
<feature type="coiled-coil region" evidence="1">
    <location>
        <begin position="101"/>
        <end position="132"/>
    </location>
</feature>
<dbReference type="InterPro" id="IPR036513">
    <property type="entry name" value="STAS_dom_sf"/>
</dbReference>
<evidence type="ECO:0000313" key="3">
    <source>
        <dbReference type="EMBL" id="MBM7632181.1"/>
    </source>
</evidence>
<keyword evidence="4" id="KW-1185">Reference proteome</keyword>
<dbReference type="EMBL" id="JAFBEC010000003">
    <property type="protein sequence ID" value="MBM7632181.1"/>
    <property type="molecule type" value="Genomic_DNA"/>
</dbReference>
<feature type="domain" description="STAS" evidence="2">
    <location>
        <begin position="140"/>
        <end position="251"/>
    </location>
</feature>
<dbReference type="InterPro" id="IPR002645">
    <property type="entry name" value="STAS_dom"/>
</dbReference>
<sequence length="255" mass="29338">MQEQSNNHLPLPSFKIDKNYDILERSTEAVKHFKAERSFLAIVDEDSVNKVKHWLQPEHDQMRIEVNVFTIDEELILVDLYVGWISELHAEVLVVKKDEAFSRVMNQLAQLRSRLQDTNMQLMVEKERLEVTMEENRQLSAPFITLNDDVALVPMFGDLDDKKIRSVEDKLLKQIYEDSADDIIFDFTAVGKISDYGMVGLKNLLQSLSVMGMNVTIAGVDRSVAASFQQFEVQKWNLVFQHSLESALKSMNVTQ</sequence>
<evidence type="ECO:0000256" key="1">
    <source>
        <dbReference type="SAM" id="Coils"/>
    </source>
</evidence>
<dbReference type="CDD" id="cd07041">
    <property type="entry name" value="STAS_RsbR_RsbS_like"/>
    <property type="match status" value="1"/>
</dbReference>
<comment type="caution">
    <text evidence="3">The sequence shown here is derived from an EMBL/GenBank/DDBJ whole genome shotgun (WGS) entry which is preliminary data.</text>
</comment>
<organism evidence="3 4">
    <name type="scientific">Geomicrobium sediminis</name>
    <dbReference type="NCBI Taxonomy" id="1347788"/>
    <lineage>
        <taxon>Bacteria</taxon>
        <taxon>Bacillati</taxon>
        <taxon>Bacillota</taxon>
        <taxon>Bacilli</taxon>
        <taxon>Bacillales</taxon>
        <taxon>Geomicrobium</taxon>
    </lineage>
</organism>
<protein>
    <submittedName>
        <fullName evidence="3">RsbT co-antagonist protein RsbR</fullName>
    </submittedName>
</protein>
<name>A0ABS2PB11_9BACL</name>
<dbReference type="RefSeq" id="WP_204696306.1">
    <property type="nucleotide sequence ID" value="NZ_JAFBEC010000003.1"/>
</dbReference>
<gene>
    <name evidence="3" type="ORF">JOD17_001274</name>
</gene>
<evidence type="ECO:0000313" key="4">
    <source>
        <dbReference type="Proteomes" id="UP000741863"/>
    </source>
</evidence>
<keyword evidence="1" id="KW-0175">Coiled coil</keyword>
<dbReference type="InterPro" id="IPR051932">
    <property type="entry name" value="Bact_StressResp_Reg"/>
</dbReference>
<dbReference type="SUPFAM" id="SSF52091">
    <property type="entry name" value="SpoIIaa-like"/>
    <property type="match status" value="1"/>
</dbReference>
<dbReference type="Gene3D" id="3.30.750.24">
    <property type="entry name" value="STAS domain"/>
    <property type="match status" value="1"/>
</dbReference>
<dbReference type="Proteomes" id="UP000741863">
    <property type="component" value="Unassembled WGS sequence"/>
</dbReference>